<reference evidence="1" key="2">
    <citation type="submission" date="2021-04" db="EMBL/GenBank/DDBJ databases">
        <authorList>
            <person name="Gilroy R."/>
        </authorList>
    </citation>
    <scope>NUCLEOTIDE SEQUENCE</scope>
    <source>
        <strain evidence="1">ChiSjej3B21-8574</strain>
    </source>
</reference>
<dbReference type="AlphaFoldDB" id="A0A9D2PH41"/>
<accession>A0A9D2PH41</accession>
<gene>
    <name evidence="1" type="ORF">H9754_00910</name>
</gene>
<sequence length="74" mass="9128">MNRIIQEMLRTLKEKKDFKKFCKIAIANKTILDNADRREKEMIAEAYNEYFYETMPVEYKKNPHIHYEVRLKKE</sequence>
<reference evidence="1" key="1">
    <citation type="journal article" date="2021" name="PeerJ">
        <title>Extensive microbial diversity within the chicken gut microbiome revealed by metagenomics and culture.</title>
        <authorList>
            <person name="Gilroy R."/>
            <person name="Ravi A."/>
            <person name="Getino M."/>
            <person name="Pursley I."/>
            <person name="Horton D.L."/>
            <person name="Alikhan N.F."/>
            <person name="Baker D."/>
            <person name="Gharbi K."/>
            <person name="Hall N."/>
            <person name="Watson M."/>
            <person name="Adriaenssens E.M."/>
            <person name="Foster-Nyarko E."/>
            <person name="Jarju S."/>
            <person name="Secka A."/>
            <person name="Antonio M."/>
            <person name="Oren A."/>
            <person name="Chaudhuri R.R."/>
            <person name="La Ragione R."/>
            <person name="Hildebrand F."/>
            <person name="Pallen M.J."/>
        </authorList>
    </citation>
    <scope>NUCLEOTIDE SEQUENCE</scope>
    <source>
        <strain evidence="1">ChiSjej3B21-8574</strain>
    </source>
</reference>
<evidence type="ECO:0000313" key="2">
    <source>
        <dbReference type="Proteomes" id="UP000823904"/>
    </source>
</evidence>
<name>A0A9D2PH41_9FIRM</name>
<dbReference type="Proteomes" id="UP000823904">
    <property type="component" value="Unassembled WGS sequence"/>
</dbReference>
<protein>
    <submittedName>
        <fullName evidence="1">Uncharacterized protein</fullName>
    </submittedName>
</protein>
<evidence type="ECO:0000313" key="1">
    <source>
        <dbReference type="EMBL" id="HJC49134.1"/>
    </source>
</evidence>
<comment type="caution">
    <text evidence="1">The sequence shown here is derived from an EMBL/GenBank/DDBJ whole genome shotgun (WGS) entry which is preliminary data.</text>
</comment>
<organism evidence="1 2">
    <name type="scientific">Candidatus Anaerostipes avistercoris</name>
    <dbReference type="NCBI Taxonomy" id="2838462"/>
    <lineage>
        <taxon>Bacteria</taxon>
        <taxon>Bacillati</taxon>
        <taxon>Bacillota</taxon>
        <taxon>Clostridia</taxon>
        <taxon>Lachnospirales</taxon>
        <taxon>Lachnospiraceae</taxon>
        <taxon>Anaerostipes</taxon>
    </lineage>
</organism>
<proteinExistence type="predicted"/>
<dbReference type="EMBL" id="DWWD01000005">
    <property type="protein sequence ID" value="HJC49134.1"/>
    <property type="molecule type" value="Genomic_DNA"/>
</dbReference>